<dbReference type="AlphaFoldDB" id="R0MFZ4"/>
<gene>
    <name evidence="2" type="ORF">NBO_227g0001</name>
</gene>
<sequence length="252" mass="27221">MFVVVLQQHAIGDLPVGGEARHVAIAVRVVDRGVDALRGGVDAYTELLVVAKAAGDIDRALDRAVVVHRRTDLGYWRIASAFRGHVDDAGGHGEAVVERRCTLEHFEALLVLHGNRNIVVERQHAVEVIAGAVVQRDAAQRQVVVRQAVELEPGHAGHVAQRVVQAGRLLQVEQVAGHHVYRGGNIQDVLPLEGTHLDPAGRKALRTGGSDADFLERGAPDVGGRIVGKGHRAERQARKGGRKRRRARGSLE</sequence>
<proteinExistence type="predicted"/>
<dbReference type="HOGENOM" id="CLU_1103066_0_0_1"/>
<dbReference type="Proteomes" id="UP000016927">
    <property type="component" value="Unassembled WGS sequence"/>
</dbReference>
<evidence type="ECO:0000313" key="3">
    <source>
        <dbReference type="Proteomes" id="UP000016927"/>
    </source>
</evidence>
<name>R0MFZ4_NOSB1</name>
<evidence type="ECO:0000313" key="2">
    <source>
        <dbReference type="EMBL" id="EOB13050.1"/>
    </source>
</evidence>
<dbReference type="VEuPathDB" id="MicrosporidiaDB:NBO_227g0001"/>
<feature type="region of interest" description="Disordered" evidence="1">
    <location>
        <begin position="216"/>
        <end position="252"/>
    </location>
</feature>
<protein>
    <submittedName>
        <fullName evidence="2">Uncharacterized protein</fullName>
    </submittedName>
</protein>
<organism evidence="2 3">
    <name type="scientific">Nosema bombycis (strain CQ1 / CVCC 102059)</name>
    <name type="common">Microsporidian parasite</name>
    <name type="synonym">Pebrine of silkworm</name>
    <dbReference type="NCBI Taxonomy" id="578461"/>
    <lineage>
        <taxon>Eukaryota</taxon>
        <taxon>Fungi</taxon>
        <taxon>Fungi incertae sedis</taxon>
        <taxon>Microsporidia</taxon>
        <taxon>Nosematidae</taxon>
        <taxon>Nosema</taxon>
    </lineage>
</organism>
<reference evidence="2 3" key="1">
    <citation type="journal article" date="2013" name="BMC Genomics">
        <title>Comparative genomics of parasitic silkworm microsporidia reveal an association between genome expansion and host adaptation.</title>
        <authorList>
            <person name="Pan G."/>
            <person name="Xu J."/>
            <person name="Li T."/>
            <person name="Xia Q."/>
            <person name="Liu S.L."/>
            <person name="Zhang G."/>
            <person name="Li S."/>
            <person name="Li C."/>
            <person name="Liu H."/>
            <person name="Yang L."/>
            <person name="Liu T."/>
            <person name="Zhang X."/>
            <person name="Wu Z."/>
            <person name="Fan W."/>
            <person name="Dang X."/>
            <person name="Xiang H."/>
            <person name="Tao M."/>
            <person name="Li Y."/>
            <person name="Hu J."/>
            <person name="Li Z."/>
            <person name="Lin L."/>
            <person name="Luo J."/>
            <person name="Geng L."/>
            <person name="Wang L."/>
            <person name="Long M."/>
            <person name="Wan Y."/>
            <person name="He N."/>
            <person name="Zhang Z."/>
            <person name="Lu C."/>
            <person name="Keeling P.J."/>
            <person name="Wang J."/>
            <person name="Xiang Z."/>
            <person name="Zhou Z."/>
        </authorList>
    </citation>
    <scope>NUCLEOTIDE SEQUENCE [LARGE SCALE GENOMIC DNA]</scope>
    <source>
        <strain evidence="3">CQ1 / CVCC 102059</strain>
    </source>
</reference>
<evidence type="ECO:0000256" key="1">
    <source>
        <dbReference type="SAM" id="MobiDB-lite"/>
    </source>
</evidence>
<accession>R0MFZ4</accession>
<dbReference type="EMBL" id="KB909135">
    <property type="protein sequence ID" value="EOB13050.1"/>
    <property type="molecule type" value="Genomic_DNA"/>
</dbReference>
<keyword evidence="3" id="KW-1185">Reference proteome</keyword>
<feature type="compositionally biased region" description="Basic residues" evidence="1">
    <location>
        <begin position="238"/>
        <end position="252"/>
    </location>
</feature>